<comment type="caution">
    <text evidence="10">The sequence shown here is derived from an EMBL/GenBank/DDBJ whole genome shotgun (WGS) entry which is preliminary data.</text>
</comment>
<dbReference type="InterPro" id="IPR025966">
    <property type="entry name" value="OppC_N"/>
</dbReference>
<evidence type="ECO:0000256" key="7">
    <source>
        <dbReference type="RuleBase" id="RU363032"/>
    </source>
</evidence>
<feature type="region of interest" description="Disordered" evidence="8">
    <location>
        <begin position="1"/>
        <end position="48"/>
    </location>
</feature>
<keyword evidence="4 7" id="KW-0812">Transmembrane</keyword>
<feature type="transmembrane region" description="Helical" evidence="7">
    <location>
        <begin position="126"/>
        <end position="150"/>
    </location>
</feature>
<feature type="transmembrane region" description="Helical" evidence="7">
    <location>
        <begin position="190"/>
        <end position="209"/>
    </location>
</feature>
<evidence type="ECO:0000256" key="2">
    <source>
        <dbReference type="ARBA" id="ARBA00022448"/>
    </source>
</evidence>
<reference evidence="11" key="1">
    <citation type="journal article" date="2019" name="Int. J. Syst. Evol. Microbiol.">
        <title>The Global Catalogue of Microorganisms (GCM) 10K type strain sequencing project: providing services to taxonomists for standard genome sequencing and annotation.</title>
        <authorList>
            <consortium name="The Broad Institute Genomics Platform"/>
            <consortium name="The Broad Institute Genome Sequencing Center for Infectious Disease"/>
            <person name="Wu L."/>
            <person name="Ma J."/>
        </authorList>
    </citation>
    <scope>NUCLEOTIDE SEQUENCE [LARGE SCALE GENOMIC DNA]</scope>
    <source>
        <strain evidence="11">JCM 13249</strain>
    </source>
</reference>
<keyword evidence="5 7" id="KW-1133">Transmembrane helix</keyword>
<evidence type="ECO:0000256" key="3">
    <source>
        <dbReference type="ARBA" id="ARBA00022475"/>
    </source>
</evidence>
<dbReference type="RefSeq" id="WP_344075684.1">
    <property type="nucleotide sequence ID" value="NZ_BAAALS010000001.1"/>
</dbReference>
<dbReference type="EMBL" id="BAAALS010000001">
    <property type="protein sequence ID" value="GAA1735277.1"/>
    <property type="molecule type" value="Genomic_DNA"/>
</dbReference>
<evidence type="ECO:0000313" key="11">
    <source>
        <dbReference type="Proteomes" id="UP001500655"/>
    </source>
</evidence>
<keyword evidence="11" id="KW-1185">Reference proteome</keyword>
<comment type="subcellular location">
    <subcellularLocation>
        <location evidence="1 7">Cell membrane</location>
        <topology evidence="1 7">Multi-pass membrane protein</topology>
    </subcellularLocation>
</comment>
<dbReference type="Pfam" id="PF00528">
    <property type="entry name" value="BPD_transp_1"/>
    <property type="match status" value="1"/>
</dbReference>
<evidence type="ECO:0000256" key="8">
    <source>
        <dbReference type="SAM" id="MobiDB-lite"/>
    </source>
</evidence>
<dbReference type="Gene3D" id="1.10.3720.10">
    <property type="entry name" value="MetI-like"/>
    <property type="match status" value="1"/>
</dbReference>
<dbReference type="InterPro" id="IPR035906">
    <property type="entry name" value="MetI-like_sf"/>
</dbReference>
<feature type="transmembrane region" description="Helical" evidence="7">
    <location>
        <begin position="157"/>
        <end position="178"/>
    </location>
</feature>
<evidence type="ECO:0000256" key="5">
    <source>
        <dbReference type="ARBA" id="ARBA00022989"/>
    </source>
</evidence>
<dbReference type="PROSITE" id="PS50928">
    <property type="entry name" value="ABC_TM1"/>
    <property type="match status" value="1"/>
</dbReference>
<name>A0ABP4VR46_9ACTN</name>
<evidence type="ECO:0000259" key="9">
    <source>
        <dbReference type="PROSITE" id="PS50928"/>
    </source>
</evidence>
<keyword evidence="2 7" id="KW-0813">Transport</keyword>
<evidence type="ECO:0000256" key="1">
    <source>
        <dbReference type="ARBA" id="ARBA00004651"/>
    </source>
</evidence>
<dbReference type="CDD" id="cd06261">
    <property type="entry name" value="TM_PBP2"/>
    <property type="match status" value="1"/>
</dbReference>
<dbReference type="PANTHER" id="PTHR43386:SF6">
    <property type="entry name" value="ABC TRANSPORTER PERMEASE PROTEIN"/>
    <property type="match status" value="1"/>
</dbReference>
<organism evidence="10 11">
    <name type="scientific">Luedemannella helvata</name>
    <dbReference type="NCBI Taxonomy" id="349315"/>
    <lineage>
        <taxon>Bacteria</taxon>
        <taxon>Bacillati</taxon>
        <taxon>Actinomycetota</taxon>
        <taxon>Actinomycetes</taxon>
        <taxon>Micromonosporales</taxon>
        <taxon>Micromonosporaceae</taxon>
        <taxon>Luedemannella</taxon>
    </lineage>
</organism>
<keyword evidence="3" id="KW-1003">Cell membrane</keyword>
<evidence type="ECO:0000313" key="10">
    <source>
        <dbReference type="EMBL" id="GAA1735277.1"/>
    </source>
</evidence>
<feature type="transmembrane region" description="Helical" evidence="7">
    <location>
        <begin position="240"/>
        <end position="261"/>
    </location>
</feature>
<dbReference type="InterPro" id="IPR000515">
    <property type="entry name" value="MetI-like"/>
</dbReference>
<feature type="domain" description="ABC transmembrane type-1" evidence="9">
    <location>
        <begin position="122"/>
        <end position="316"/>
    </location>
</feature>
<gene>
    <name evidence="10" type="ORF">GCM10009681_02040</name>
</gene>
<proteinExistence type="inferred from homology"/>
<feature type="compositionally biased region" description="Low complexity" evidence="8">
    <location>
        <begin position="14"/>
        <end position="27"/>
    </location>
</feature>
<feature type="transmembrane region" description="Helical" evidence="7">
    <location>
        <begin position="61"/>
        <end position="82"/>
    </location>
</feature>
<accession>A0ABP4VR46</accession>
<dbReference type="PANTHER" id="PTHR43386">
    <property type="entry name" value="OLIGOPEPTIDE TRANSPORT SYSTEM PERMEASE PROTEIN APPC"/>
    <property type="match status" value="1"/>
</dbReference>
<dbReference type="InterPro" id="IPR050366">
    <property type="entry name" value="BP-dependent_transpt_permease"/>
</dbReference>
<keyword evidence="6 7" id="KW-0472">Membrane</keyword>
<protein>
    <submittedName>
        <fullName evidence="10">ABC transporter permease</fullName>
    </submittedName>
</protein>
<dbReference type="SUPFAM" id="SSF161098">
    <property type="entry name" value="MetI-like"/>
    <property type="match status" value="1"/>
</dbReference>
<dbReference type="Pfam" id="PF12911">
    <property type="entry name" value="OppC_N"/>
    <property type="match status" value="1"/>
</dbReference>
<feature type="transmembrane region" description="Helical" evidence="7">
    <location>
        <begin position="298"/>
        <end position="319"/>
    </location>
</feature>
<dbReference type="Proteomes" id="UP001500655">
    <property type="component" value="Unassembled WGS sequence"/>
</dbReference>
<evidence type="ECO:0000256" key="6">
    <source>
        <dbReference type="ARBA" id="ARBA00023136"/>
    </source>
</evidence>
<evidence type="ECO:0000256" key="4">
    <source>
        <dbReference type="ARBA" id="ARBA00022692"/>
    </source>
</evidence>
<comment type="similarity">
    <text evidence="7">Belongs to the binding-protein-dependent transport system permease family.</text>
</comment>
<sequence>MSDFETVAASELHTATPGPAGAPNAPGQPSDIGVPAKPNGSPGKPRSLAGDAWRDLRRNPLFWIAAVVALLAILMAVVPRLFTPADPAACNLNLQHHGAQGAAIFGYDFQGCDVYARAVYGARASLIVGGFAALTAGIIAVIVGMIAGFFGGWTDAVLSRVVDIVLGIPLLLAAIVVMGRVPSGHEKTRMAAVVLVLGLLGWTTAARVIRSSVITAKQQDYVQAARMLGAGNGRIMWRHILPNSIAPVIVIITIALGSFIATEATLSFLGIGLQAPTISWGISIDTGRQHMREAVTPLAVPSVFLALTVLAFIMLGDAIRDAFDPKLR</sequence>